<reference evidence="3" key="1">
    <citation type="journal article" date="2019" name="Int. J. Syst. Evol. Microbiol.">
        <title>The Global Catalogue of Microorganisms (GCM) 10K type strain sequencing project: providing services to taxonomists for standard genome sequencing and annotation.</title>
        <authorList>
            <consortium name="The Broad Institute Genomics Platform"/>
            <consortium name="The Broad Institute Genome Sequencing Center for Infectious Disease"/>
            <person name="Wu L."/>
            <person name="Ma J."/>
        </authorList>
    </citation>
    <scope>NUCLEOTIDE SEQUENCE [LARGE SCALE GENOMIC DNA]</scope>
    <source>
        <strain evidence="3">JCM 4087</strain>
    </source>
</reference>
<protein>
    <submittedName>
        <fullName evidence="2">S10 family peptidase</fullName>
    </submittedName>
</protein>
<organism evidence="2 3">
    <name type="scientific">Acidicapsa dinghuensis</name>
    <dbReference type="NCBI Taxonomy" id="2218256"/>
    <lineage>
        <taxon>Bacteria</taxon>
        <taxon>Pseudomonadati</taxon>
        <taxon>Acidobacteriota</taxon>
        <taxon>Terriglobia</taxon>
        <taxon>Terriglobales</taxon>
        <taxon>Acidobacteriaceae</taxon>
        <taxon>Acidicapsa</taxon>
    </lineage>
</organism>
<keyword evidence="1" id="KW-0732">Signal</keyword>
<feature type="chain" id="PRO_5047540348" evidence="1">
    <location>
        <begin position="37"/>
        <end position="533"/>
    </location>
</feature>
<feature type="signal peptide" evidence="1">
    <location>
        <begin position="1"/>
        <end position="36"/>
    </location>
</feature>
<dbReference type="SUPFAM" id="SSF53474">
    <property type="entry name" value="alpha/beta-Hydrolases"/>
    <property type="match status" value="1"/>
</dbReference>
<name>A0ABW1EJZ1_9BACT</name>
<sequence length="533" mass="58551">MIVSRKRPVLRAIASAITPAALAFVLVSTLSTSVFAQERRANAETKEETPSKDIPIPVEKAAVTQHQETIGGREIHYTATAGNLLISKEDHDDYERPYHSIFYIAYTEDGADANTRPVTFLYNGGPGSATIWLEMGSVGPMRVLTDSPDATHNAPFKIVPNEYSLLDKTDLVFIDAPGTGFSHPVGKGTVKDVAGVDEDLTAFTKFIVRYITVNHRWNSPKFLFGESYGTTRSAGLSATLNSAGVQLNGIVLLSSILNYNAHAAGLDNGYITDFPSFAAIAWYHNKVPNKPADVMTFIRQAQEFAHGPYAEALWAGNALSDADADKIANQMSHFIGLSPQFIKEANLRISASRFRKELLRDENKILGRYDARFEGPDAEAAGDNAPYDPSDTGISGAYIAAFHSYLQNDLKVTDTDTYNNSGPGLNQNWDFNHRPAGAMGPFGREQRMPYVAGDLGDTIRKNPHLKVFAANGVYDLATPFTATEWELAHMGTESKMRSNITWGYYPAGHMVYLNVEALKSFRQDLGHFYDNAK</sequence>
<dbReference type="Gene3D" id="3.40.50.1820">
    <property type="entry name" value="alpha/beta hydrolase"/>
    <property type="match status" value="1"/>
</dbReference>
<accession>A0ABW1EJZ1</accession>
<dbReference type="InterPro" id="IPR029058">
    <property type="entry name" value="AB_hydrolase_fold"/>
</dbReference>
<evidence type="ECO:0000313" key="3">
    <source>
        <dbReference type="Proteomes" id="UP001596091"/>
    </source>
</evidence>
<evidence type="ECO:0000256" key="1">
    <source>
        <dbReference type="SAM" id="SignalP"/>
    </source>
</evidence>
<keyword evidence="3" id="KW-1185">Reference proteome</keyword>
<dbReference type="Pfam" id="PF00450">
    <property type="entry name" value="Peptidase_S10"/>
    <property type="match status" value="1"/>
</dbReference>
<gene>
    <name evidence="2" type="ORF">ACFPT7_19565</name>
</gene>
<dbReference type="Proteomes" id="UP001596091">
    <property type="component" value="Unassembled WGS sequence"/>
</dbReference>
<dbReference type="InterPro" id="IPR001563">
    <property type="entry name" value="Peptidase_S10"/>
</dbReference>
<evidence type="ECO:0000313" key="2">
    <source>
        <dbReference type="EMBL" id="MFC5864515.1"/>
    </source>
</evidence>
<proteinExistence type="predicted"/>
<dbReference type="RefSeq" id="WP_263333068.1">
    <property type="nucleotide sequence ID" value="NZ_JAGSYH010000001.1"/>
</dbReference>
<comment type="caution">
    <text evidence="2">The sequence shown here is derived from an EMBL/GenBank/DDBJ whole genome shotgun (WGS) entry which is preliminary data.</text>
</comment>
<dbReference type="EMBL" id="JBHSPH010000010">
    <property type="protein sequence ID" value="MFC5864515.1"/>
    <property type="molecule type" value="Genomic_DNA"/>
</dbReference>